<dbReference type="Proteomes" id="UP000326912">
    <property type="component" value="Unassembled WGS sequence"/>
</dbReference>
<comment type="caution">
    <text evidence="2">The sequence shown here is derived from an EMBL/GenBank/DDBJ whole genome shotgun (WGS) entry which is preliminary data.</text>
</comment>
<feature type="domain" description="FMN-binding" evidence="1">
    <location>
        <begin position="22"/>
        <end position="54"/>
    </location>
</feature>
<organism evidence="2 3">
    <name type="scientific">Dictyobacter vulcani</name>
    <dbReference type="NCBI Taxonomy" id="2607529"/>
    <lineage>
        <taxon>Bacteria</taxon>
        <taxon>Bacillati</taxon>
        <taxon>Chloroflexota</taxon>
        <taxon>Ktedonobacteria</taxon>
        <taxon>Ktedonobacterales</taxon>
        <taxon>Dictyobacteraceae</taxon>
        <taxon>Dictyobacter</taxon>
    </lineage>
</organism>
<keyword evidence="3" id="KW-1185">Reference proteome</keyword>
<dbReference type="GO" id="GO:0010181">
    <property type="term" value="F:FMN binding"/>
    <property type="evidence" value="ECO:0007669"/>
    <property type="project" value="InterPro"/>
</dbReference>
<evidence type="ECO:0000313" key="3">
    <source>
        <dbReference type="Proteomes" id="UP000326912"/>
    </source>
</evidence>
<name>A0A5J4KBR7_9CHLR</name>
<accession>A0A5J4KBR7</accession>
<reference evidence="2 3" key="1">
    <citation type="submission" date="2019-10" db="EMBL/GenBank/DDBJ databases">
        <title>Dictyobacter vulcani sp. nov., within the class Ktedonobacteria, isolated from soil of volcanic Mt. Zao.</title>
        <authorList>
            <person name="Zheng Y."/>
            <person name="Wang C.M."/>
            <person name="Sakai Y."/>
            <person name="Abe K."/>
            <person name="Yokota A."/>
            <person name="Yabe S."/>
        </authorList>
    </citation>
    <scope>NUCLEOTIDE SEQUENCE [LARGE SCALE GENOMIC DNA]</scope>
    <source>
        <strain evidence="2 3">W12</strain>
    </source>
</reference>
<dbReference type="AlphaFoldDB" id="A0A5J4KBR7"/>
<dbReference type="InterPro" id="IPR007329">
    <property type="entry name" value="FMN-bd"/>
</dbReference>
<dbReference type="GO" id="GO:0016020">
    <property type="term" value="C:membrane"/>
    <property type="evidence" value="ECO:0007669"/>
    <property type="project" value="InterPro"/>
</dbReference>
<gene>
    <name evidence="2" type="ORF">KDW_02660</name>
</gene>
<protein>
    <recommendedName>
        <fullName evidence="1">FMN-binding domain-containing protein</fullName>
    </recommendedName>
</protein>
<evidence type="ECO:0000313" key="2">
    <source>
        <dbReference type="EMBL" id="GER86104.1"/>
    </source>
</evidence>
<proteinExistence type="predicted"/>
<evidence type="ECO:0000259" key="1">
    <source>
        <dbReference type="Pfam" id="PF04205"/>
    </source>
</evidence>
<sequence length="59" mass="6365">MQFPNDRNRSIMINNNADPQLTQEAIQAQNANVDVVTGATDSSEAFIQSLSDALTQAKA</sequence>
<dbReference type="Pfam" id="PF04205">
    <property type="entry name" value="FMN_bind"/>
    <property type="match status" value="1"/>
</dbReference>
<dbReference type="Gene3D" id="3.90.1010.20">
    <property type="match status" value="1"/>
</dbReference>
<dbReference type="EMBL" id="BKZW01000001">
    <property type="protein sequence ID" value="GER86104.1"/>
    <property type="molecule type" value="Genomic_DNA"/>
</dbReference>